<evidence type="ECO:0000256" key="1">
    <source>
        <dbReference type="SAM" id="MobiDB-lite"/>
    </source>
</evidence>
<sequence length="121" mass="12998">MKSETLPTSATRIVDGADATSSLRKTGTQVMAGSENAGIQRGLASDEHRTKRQPVRDRASKAVTWKVALPASEHVALQALRRELGDGAKIKKSLLLRTACQILLDHEREVVASALAKLSAQ</sequence>
<feature type="region of interest" description="Disordered" evidence="1">
    <location>
        <begin position="1"/>
        <end position="29"/>
    </location>
</feature>
<dbReference type="Proteomes" id="UP000642144">
    <property type="component" value="Unassembled WGS sequence"/>
</dbReference>
<dbReference type="EMBL" id="WWCT01000001">
    <property type="protein sequence ID" value="MYN24830.1"/>
    <property type="molecule type" value="Genomic_DNA"/>
</dbReference>
<gene>
    <name evidence="2" type="ORF">GTP69_00225</name>
</gene>
<accession>A0ABW9VT73</accession>
<comment type="caution">
    <text evidence="2">The sequence shown here is derived from an EMBL/GenBank/DDBJ whole genome shotgun (WGS) entry which is preliminary data.</text>
</comment>
<proteinExistence type="predicted"/>
<dbReference type="RefSeq" id="WP_161052992.1">
    <property type="nucleotide sequence ID" value="NZ_WWCT01000001.1"/>
</dbReference>
<evidence type="ECO:0008006" key="4">
    <source>
        <dbReference type="Google" id="ProtNLM"/>
    </source>
</evidence>
<evidence type="ECO:0000313" key="3">
    <source>
        <dbReference type="Proteomes" id="UP000642144"/>
    </source>
</evidence>
<protein>
    <recommendedName>
        <fullName evidence="4">Ribbon-helix-helix protein, CopG family</fullName>
    </recommendedName>
</protein>
<feature type="compositionally biased region" description="Polar residues" evidence="1">
    <location>
        <begin position="19"/>
        <end position="29"/>
    </location>
</feature>
<name>A0ABW9VT73_9BURK</name>
<reference evidence="2 3" key="1">
    <citation type="submission" date="2019-12" db="EMBL/GenBank/DDBJ databases">
        <title>Novel species isolated from a subtropical stream in China.</title>
        <authorList>
            <person name="Lu H."/>
        </authorList>
    </citation>
    <scope>NUCLEOTIDE SEQUENCE [LARGE SCALE GENOMIC DNA]</scope>
    <source>
        <strain evidence="2 3">CY42W</strain>
    </source>
</reference>
<organism evidence="2 3">
    <name type="scientific">Duganella levis</name>
    <dbReference type="NCBI Taxonomy" id="2692169"/>
    <lineage>
        <taxon>Bacteria</taxon>
        <taxon>Pseudomonadati</taxon>
        <taxon>Pseudomonadota</taxon>
        <taxon>Betaproteobacteria</taxon>
        <taxon>Burkholderiales</taxon>
        <taxon>Oxalobacteraceae</taxon>
        <taxon>Telluria group</taxon>
        <taxon>Duganella</taxon>
    </lineage>
</organism>
<keyword evidence="3" id="KW-1185">Reference proteome</keyword>
<evidence type="ECO:0000313" key="2">
    <source>
        <dbReference type="EMBL" id="MYN24830.1"/>
    </source>
</evidence>
<feature type="compositionally biased region" description="Polar residues" evidence="1">
    <location>
        <begin position="1"/>
        <end position="11"/>
    </location>
</feature>